<gene>
    <name evidence="4" type="ORF">RG47T_3428</name>
</gene>
<keyword evidence="1" id="KW-1133">Transmembrane helix</keyword>
<feature type="transmembrane region" description="Helical" evidence="1">
    <location>
        <begin position="254"/>
        <end position="275"/>
    </location>
</feature>
<feature type="chain" id="PRO_5012231491" description="DUF4349 domain-containing protein" evidence="2">
    <location>
        <begin position="21"/>
        <end position="290"/>
    </location>
</feature>
<keyword evidence="1" id="KW-0812">Transmembrane</keyword>
<name>A0A1Q6A1S0_9SPHI</name>
<dbReference type="PROSITE" id="PS51257">
    <property type="entry name" value="PROKAR_LIPOPROTEIN"/>
    <property type="match status" value="1"/>
</dbReference>
<proteinExistence type="predicted"/>
<evidence type="ECO:0000256" key="2">
    <source>
        <dbReference type="SAM" id="SignalP"/>
    </source>
</evidence>
<reference evidence="4 5" key="1">
    <citation type="submission" date="2016-11" db="EMBL/GenBank/DDBJ databases">
        <title>Whole Genome Sequencing of Mucilaginibacter polytrichastri RG4-7(T) isolated from the moss sample.</title>
        <authorList>
            <person name="Li Y."/>
        </authorList>
    </citation>
    <scope>NUCLEOTIDE SEQUENCE [LARGE SCALE GENOMIC DNA]</scope>
    <source>
        <strain evidence="4 5">RG4-7</strain>
    </source>
</reference>
<protein>
    <recommendedName>
        <fullName evidence="3">DUF4349 domain-containing protein</fullName>
    </recommendedName>
</protein>
<organism evidence="4 5">
    <name type="scientific">Mucilaginibacter polytrichastri</name>
    <dbReference type="NCBI Taxonomy" id="1302689"/>
    <lineage>
        <taxon>Bacteria</taxon>
        <taxon>Pseudomonadati</taxon>
        <taxon>Bacteroidota</taxon>
        <taxon>Sphingobacteriia</taxon>
        <taxon>Sphingobacteriales</taxon>
        <taxon>Sphingobacteriaceae</taxon>
        <taxon>Mucilaginibacter</taxon>
    </lineage>
</organism>
<dbReference type="OrthoDB" id="790552at2"/>
<evidence type="ECO:0000259" key="3">
    <source>
        <dbReference type="Pfam" id="PF14257"/>
    </source>
</evidence>
<keyword evidence="2" id="KW-0732">Signal</keyword>
<dbReference type="Proteomes" id="UP000186720">
    <property type="component" value="Unassembled WGS sequence"/>
</dbReference>
<accession>A0A1Q6A1S0</accession>
<dbReference type="Pfam" id="PF14257">
    <property type="entry name" value="DUF4349"/>
    <property type="match status" value="1"/>
</dbReference>
<dbReference type="STRING" id="1302689.RG47T_3428"/>
<dbReference type="EMBL" id="MPPL01000001">
    <property type="protein sequence ID" value="OKS87964.1"/>
    <property type="molecule type" value="Genomic_DNA"/>
</dbReference>
<dbReference type="InterPro" id="IPR025645">
    <property type="entry name" value="DUF4349"/>
</dbReference>
<sequence length="290" mass="32824">MIMKTKKLNAMLLIGVVLFAACKGSSSRYEALNIADTVIANKDNSQSATKLIKTASMNFKVKDVEHTNEAIGNLTNKYNGMLLHHNVTSTIEQTKDFRQTDDSVKRVSSIRTVADITVKIPSAKLEDFMNDVGKLSVYVTERKLDITDKSLDYLSGRLKLKSRSQIIAQQKSGKIVVKDPSAVLYLKDDMIDEQVNNLKIDDAVNYSVLDLHCYQSNRINKEIIANDNPSAYQNSYFNRFGMALQNGVVLFEELILGIANFWLLILLGVFSWVGYRYYRHKKQKPILNNI</sequence>
<evidence type="ECO:0000313" key="5">
    <source>
        <dbReference type="Proteomes" id="UP000186720"/>
    </source>
</evidence>
<keyword evidence="5" id="KW-1185">Reference proteome</keyword>
<dbReference type="AlphaFoldDB" id="A0A1Q6A1S0"/>
<feature type="signal peptide" evidence="2">
    <location>
        <begin position="1"/>
        <end position="20"/>
    </location>
</feature>
<feature type="domain" description="DUF4349" evidence="3">
    <location>
        <begin position="50"/>
        <end position="160"/>
    </location>
</feature>
<evidence type="ECO:0000313" key="4">
    <source>
        <dbReference type="EMBL" id="OKS87964.1"/>
    </source>
</evidence>
<comment type="caution">
    <text evidence="4">The sequence shown here is derived from an EMBL/GenBank/DDBJ whole genome shotgun (WGS) entry which is preliminary data.</text>
</comment>
<evidence type="ECO:0000256" key="1">
    <source>
        <dbReference type="SAM" id="Phobius"/>
    </source>
</evidence>
<keyword evidence="1" id="KW-0472">Membrane</keyword>